<dbReference type="RefSeq" id="WP_330795345.1">
    <property type="nucleotide sequence ID" value="NZ_JAZEWV010000009.1"/>
</dbReference>
<protein>
    <submittedName>
        <fullName evidence="2">Uncharacterized protein</fullName>
    </submittedName>
</protein>
<name>A0ABU7PBH6_9ACTN</name>
<sequence>MTSVLKRSRMALVAIAAALSVFVFTSGTAYAAQPGEENTWHAEGVTSHGDMTDARNQHGDHVQVWRGLDDNLIHIRVNSGPQYVLPDAQTDATPQVVTTGTQLFTVFHTGTNGYVFEMPIWVDLDSQEPLIISGWNQIPQGVRTTADRSVSVAVLGGADLYMAYRSATDNQLYGVYYNSVNGGWWAPAPITGATSTSSPSVAFSAPAQAIVVVYRGATTNLVYLTRQTYGDPAGAWTRSVTVGQATTDAQPAVAFASDGAGQVAIRALRDHRIQLVPVNERGATGAWTDAVGDIIAAYGPFLVALGTALYIHATNDAYFDVFYKRTRR</sequence>
<reference evidence="2 3" key="1">
    <citation type="submission" date="2023-12" db="EMBL/GenBank/DDBJ databases">
        <title>Streptomyces sp. V4-01.</title>
        <authorList>
            <person name="Somphong A."/>
            <person name="Phongsopitanun W."/>
        </authorList>
    </citation>
    <scope>NUCLEOTIDE SEQUENCE [LARGE SCALE GENOMIC DNA]</scope>
    <source>
        <strain evidence="2 3">V4-01</strain>
    </source>
</reference>
<keyword evidence="1" id="KW-0732">Signal</keyword>
<feature type="signal peptide" evidence="1">
    <location>
        <begin position="1"/>
        <end position="31"/>
    </location>
</feature>
<evidence type="ECO:0000313" key="2">
    <source>
        <dbReference type="EMBL" id="MEE4543170.1"/>
    </source>
</evidence>
<dbReference type="Gene3D" id="2.120.10.70">
    <property type="entry name" value="Fucose-specific lectin"/>
    <property type="match status" value="1"/>
</dbReference>
<evidence type="ECO:0000313" key="3">
    <source>
        <dbReference type="Proteomes" id="UP001344658"/>
    </source>
</evidence>
<dbReference type="Proteomes" id="UP001344658">
    <property type="component" value="Unassembled WGS sequence"/>
</dbReference>
<accession>A0ABU7PBH6</accession>
<proteinExistence type="predicted"/>
<organism evidence="2 3">
    <name type="scientific">Actinacidiphila polyblastidii</name>
    <dbReference type="NCBI Taxonomy" id="3110430"/>
    <lineage>
        <taxon>Bacteria</taxon>
        <taxon>Bacillati</taxon>
        <taxon>Actinomycetota</taxon>
        <taxon>Actinomycetes</taxon>
        <taxon>Kitasatosporales</taxon>
        <taxon>Streptomycetaceae</taxon>
        <taxon>Actinacidiphila</taxon>
    </lineage>
</organism>
<dbReference type="EMBL" id="JAZEWV010000009">
    <property type="protein sequence ID" value="MEE4543170.1"/>
    <property type="molecule type" value="Genomic_DNA"/>
</dbReference>
<comment type="caution">
    <text evidence="2">The sequence shown here is derived from an EMBL/GenBank/DDBJ whole genome shotgun (WGS) entry which is preliminary data.</text>
</comment>
<keyword evidence="3" id="KW-1185">Reference proteome</keyword>
<evidence type="ECO:0000256" key="1">
    <source>
        <dbReference type="SAM" id="SignalP"/>
    </source>
</evidence>
<feature type="chain" id="PRO_5047416941" evidence="1">
    <location>
        <begin position="32"/>
        <end position="328"/>
    </location>
</feature>
<gene>
    <name evidence="2" type="ORF">V2S66_14475</name>
</gene>
<dbReference type="SUPFAM" id="SSF89372">
    <property type="entry name" value="Fucose-specific lectin"/>
    <property type="match status" value="1"/>
</dbReference>